<dbReference type="InterPro" id="IPR007685">
    <property type="entry name" value="RelA_SpoT"/>
</dbReference>
<dbReference type="CDD" id="cd01668">
    <property type="entry name" value="TGS_RSH"/>
    <property type="match status" value="1"/>
</dbReference>
<dbReference type="GO" id="GO:0005886">
    <property type="term" value="C:plasma membrane"/>
    <property type="evidence" value="ECO:0007669"/>
    <property type="project" value="TreeGrafter"/>
</dbReference>
<dbReference type="SUPFAM" id="SSF109604">
    <property type="entry name" value="HD-domain/PDEase-like"/>
    <property type="match status" value="1"/>
</dbReference>
<dbReference type="InterPro" id="IPR043519">
    <property type="entry name" value="NT_sf"/>
</dbReference>
<dbReference type="Pfam" id="PF13328">
    <property type="entry name" value="HD_4"/>
    <property type="match status" value="1"/>
</dbReference>
<evidence type="ECO:0000256" key="5">
    <source>
        <dbReference type="ARBA" id="ARBA00075768"/>
    </source>
</evidence>
<evidence type="ECO:0000259" key="8">
    <source>
        <dbReference type="PROSITE" id="PS51671"/>
    </source>
</evidence>
<evidence type="ECO:0000256" key="3">
    <source>
        <dbReference type="ARBA" id="ARBA00025704"/>
    </source>
</evidence>
<evidence type="ECO:0000313" key="11">
    <source>
        <dbReference type="EMBL" id="CAI8011085.1"/>
    </source>
</evidence>
<keyword evidence="12" id="KW-1185">Reference proteome</keyword>
<reference evidence="11" key="1">
    <citation type="submission" date="2023-03" db="EMBL/GenBank/DDBJ databases">
        <authorList>
            <person name="Steffen K."/>
            <person name="Cardenas P."/>
        </authorList>
    </citation>
    <scope>NUCLEOTIDE SEQUENCE</scope>
</reference>
<dbReference type="EC" id="2.7.6.5" evidence="2"/>
<accession>A0AA35RGK3</accession>
<dbReference type="PANTHER" id="PTHR21262">
    <property type="entry name" value="GUANOSINE-3',5'-BIS DIPHOSPHATE 3'-PYROPHOSPHOHYDROLASE"/>
    <property type="match status" value="1"/>
</dbReference>
<feature type="domain" description="HD" evidence="9">
    <location>
        <begin position="44"/>
        <end position="144"/>
    </location>
</feature>
<protein>
    <recommendedName>
        <fullName evidence="4">Putative GTP diphosphokinase RSH1, chloroplastic</fullName>
        <ecNumber evidence="2">2.7.6.5</ecNumber>
    </recommendedName>
    <alternativeName>
        <fullName evidence="5">RelA/SpoT homolog 1</fullName>
    </alternativeName>
    <alternativeName>
        <fullName evidence="6">ppGpp synthetase RSH1</fullName>
    </alternativeName>
</protein>
<dbReference type="InterPro" id="IPR012676">
    <property type="entry name" value="TGS-like"/>
</dbReference>
<comment type="pathway">
    <text evidence="3">Purine metabolism.</text>
</comment>
<evidence type="ECO:0000256" key="6">
    <source>
        <dbReference type="ARBA" id="ARBA00082153"/>
    </source>
</evidence>
<dbReference type="Gene3D" id="1.10.3210.10">
    <property type="entry name" value="Hypothetical protein af1432"/>
    <property type="match status" value="1"/>
</dbReference>
<dbReference type="InterPro" id="IPR033655">
    <property type="entry name" value="TGS_RelA/SpoT"/>
</dbReference>
<evidence type="ECO:0000259" key="9">
    <source>
        <dbReference type="PROSITE" id="PS51831"/>
    </source>
</evidence>
<dbReference type="PROSITE" id="PS51671">
    <property type="entry name" value="ACT"/>
    <property type="match status" value="1"/>
</dbReference>
<gene>
    <name evidence="11" type="ORF">GBAR_LOCUS7214</name>
</gene>
<dbReference type="NCBIfam" id="TIGR00691">
    <property type="entry name" value="spoT_relA"/>
    <property type="match status" value="1"/>
</dbReference>
<dbReference type="Gene3D" id="3.30.70.260">
    <property type="match status" value="1"/>
</dbReference>
<evidence type="ECO:0000313" key="12">
    <source>
        <dbReference type="Proteomes" id="UP001174909"/>
    </source>
</evidence>
<feature type="domain" description="TGS" evidence="10">
    <location>
        <begin position="384"/>
        <end position="445"/>
    </location>
</feature>
<dbReference type="PROSITE" id="PS51880">
    <property type="entry name" value="TGS"/>
    <property type="match status" value="1"/>
</dbReference>
<evidence type="ECO:0000256" key="2">
    <source>
        <dbReference type="ARBA" id="ARBA00013251"/>
    </source>
</evidence>
<dbReference type="Gene3D" id="3.10.20.30">
    <property type="match status" value="1"/>
</dbReference>
<dbReference type="FunFam" id="3.30.460.10:FF:000001">
    <property type="entry name" value="GTP pyrophosphokinase RelA"/>
    <property type="match status" value="1"/>
</dbReference>
<dbReference type="PROSITE" id="PS51831">
    <property type="entry name" value="HD"/>
    <property type="match status" value="1"/>
</dbReference>
<dbReference type="SUPFAM" id="SSF55021">
    <property type="entry name" value="ACT-like"/>
    <property type="match status" value="1"/>
</dbReference>
<evidence type="ECO:0000259" key="10">
    <source>
        <dbReference type="PROSITE" id="PS51880"/>
    </source>
</evidence>
<dbReference type="AlphaFoldDB" id="A0AA35RGK3"/>
<dbReference type="InterPro" id="IPR004095">
    <property type="entry name" value="TGS"/>
</dbReference>
<dbReference type="SMART" id="SM00471">
    <property type="entry name" value="HDc"/>
    <property type="match status" value="1"/>
</dbReference>
<dbReference type="Proteomes" id="UP001174909">
    <property type="component" value="Unassembled WGS sequence"/>
</dbReference>
<dbReference type="FunFam" id="3.10.20.30:FF:000002">
    <property type="entry name" value="GTP pyrophosphokinase (RelA/SpoT)"/>
    <property type="match status" value="1"/>
</dbReference>
<organism evidence="11 12">
    <name type="scientific">Geodia barretti</name>
    <name type="common">Barrett's horny sponge</name>
    <dbReference type="NCBI Taxonomy" id="519541"/>
    <lineage>
        <taxon>Eukaryota</taxon>
        <taxon>Metazoa</taxon>
        <taxon>Porifera</taxon>
        <taxon>Demospongiae</taxon>
        <taxon>Heteroscleromorpha</taxon>
        <taxon>Tetractinellida</taxon>
        <taxon>Astrophorina</taxon>
        <taxon>Geodiidae</taxon>
        <taxon>Geodia</taxon>
    </lineage>
</organism>
<dbReference type="EMBL" id="CASHTH010001080">
    <property type="protein sequence ID" value="CAI8011085.1"/>
    <property type="molecule type" value="Genomic_DNA"/>
</dbReference>
<dbReference type="InterPro" id="IPR012675">
    <property type="entry name" value="Beta-grasp_dom_sf"/>
</dbReference>
<proteinExistence type="inferred from homology"/>
<dbReference type="FunFam" id="1.10.3210.10:FF:000001">
    <property type="entry name" value="GTP pyrophosphokinase RelA"/>
    <property type="match status" value="1"/>
</dbReference>
<feature type="region of interest" description="Disordered" evidence="7">
    <location>
        <begin position="545"/>
        <end position="566"/>
    </location>
</feature>
<dbReference type="PANTHER" id="PTHR21262:SF31">
    <property type="entry name" value="GTP PYROPHOSPHOKINASE"/>
    <property type="match status" value="1"/>
</dbReference>
<dbReference type="InterPro" id="IPR004811">
    <property type="entry name" value="RelA/Spo_fam"/>
</dbReference>
<dbReference type="InterPro" id="IPR045865">
    <property type="entry name" value="ACT-like_dom_sf"/>
</dbReference>
<dbReference type="Pfam" id="PF02824">
    <property type="entry name" value="TGS"/>
    <property type="match status" value="1"/>
</dbReference>
<dbReference type="InterPro" id="IPR002912">
    <property type="entry name" value="ACT_dom"/>
</dbReference>
<dbReference type="SMART" id="SM00954">
    <property type="entry name" value="RelA_SpoT"/>
    <property type="match status" value="1"/>
</dbReference>
<dbReference type="Gene3D" id="3.30.460.10">
    <property type="entry name" value="Beta Polymerase, domain 2"/>
    <property type="match status" value="1"/>
</dbReference>
<comment type="similarity">
    <text evidence="1">Belongs to the RelA/SpoT family.</text>
</comment>
<dbReference type="InterPro" id="IPR003607">
    <property type="entry name" value="HD/PDEase_dom"/>
</dbReference>
<dbReference type="Pfam" id="PF13291">
    <property type="entry name" value="ACT_4"/>
    <property type="match status" value="1"/>
</dbReference>
<feature type="domain" description="ACT" evidence="8">
    <location>
        <begin position="638"/>
        <end position="712"/>
    </location>
</feature>
<evidence type="ECO:0000256" key="4">
    <source>
        <dbReference type="ARBA" id="ARBA00070102"/>
    </source>
</evidence>
<dbReference type="CDD" id="cd04876">
    <property type="entry name" value="ACT_RelA-SpoT"/>
    <property type="match status" value="1"/>
</dbReference>
<dbReference type="SUPFAM" id="SSF81271">
    <property type="entry name" value="TGS-like"/>
    <property type="match status" value="1"/>
</dbReference>
<dbReference type="Pfam" id="PF04607">
    <property type="entry name" value="RelA_SpoT"/>
    <property type="match status" value="1"/>
</dbReference>
<dbReference type="SUPFAM" id="SSF81301">
    <property type="entry name" value="Nucleotidyltransferase"/>
    <property type="match status" value="1"/>
</dbReference>
<dbReference type="InterPro" id="IPR006674">
    <property type="entry name" value="HD_domain"/>
</dbReference>
<comment type="caution">
    <text evidence="11">The sequence shown here is derived from an EMBL/GenBank/DDBJ whole genome shotgun (WGS) entry which is preliminary data.</text>
</comment>
<dbReference type="GO" id="GO:0008728">
    <property type="term" value="F:GTP diphosphokinase activity"/>
    <property type="evidence" value="ECO:0007669"/>
    <property type="project" value="UniProtKB-EC"/>
</dbReference>
<sequence length="721" mass="82557">MSVNYLIRQIQAYNPDADCDLLRRSYEFSQTYHHGQQRISGDAYFTHCFETAMTLVELKLDTDTICAGLLHDVLEDTSATRDELVDQFGDTITELIEGVTNISKYKFRGGIQQRQAENYLRLLLATAKDTRVILIKLADRLHNMQTLASLPSHKQERIAKQTFEVYAPLAHRLGIARIKSRLEDLAFKYLQATEYREIADLLAAKLGEREAYTKWMVDVVQQELDLMGVKARVYGRPKHIYSIYQKIHQRGVPFEQIRDLFGLRVLVNSVGDCYAVIGILHNKWNHIPEQFKDLIGLPKANGYRSLHTTILDRGQPVEIQIRTHEMHQIAEYGIAAHWRYKEGMPSETDNERIFAWFRDMLAEIQEFKDPFQFIRSMKGELFPDEVFVFTPKGDLHSLPAGSTPIDFAYKIHTDIGQTCSGAEVNGAIVPFKYRLQNGDRVKIQTRANGHPSRDWLRWVQTARARNKIQSWLNEQNRAQAIGLGKRLLELEMRQRQLSLKDYLKSSELLGIAEKLVSKKKAQLPLTDELFRQIGNGKESATHVANLLTPEPPPTTEKKEKTTRLPQSAPSIEMEGIDLDLARIMKCCHPIPGDEIIGYLTRGRGISVHRADCPRIINESERIFDIEWTPVENVTYPAPITVECDNRPGMLAEITTLIAQYKVNIDTIGSHRFSKETGHDRFTLEVNGIEQLEAIMESIRYLKGVRNVSRVASFSSEKRRSV</sequence>
<name>A0AA35RGK3_GEOBA</name>
<evidence type="ECO:0000256" key="1">
    <source>
        <dbReference type="ARBA" id="ARBA00007476"/>
    </source>
</evidence>
<dbReference type="GO" id="GO:0015969">
    <property type="term" value="P:guanosine tetraphosphate metabolic process"/>
    <property type="evidence" value="ECO:0007669"/>
    <property type="project" value="InterPro"/>
</dbReference>
<dbReference type="CDD" id="cd05399">
    <property type="entry name" value="NT_Rel-Spo_like"/>
    <property type="match status" value="1"/>
</dbReference>
<evidence type="ECO:0000256" key="7">
    <source>
        <dbReference type="SAM" id="MobiDB-lite"/>
    </source>
</evidence>